<evidence type="ECO:0000256" key="4">
    <source>
        <dbReference type="SAM" id="MobiDB-lite"/>
    </source>
</evidence>
<evidence type="ECO:0000256" key="3">
    <source>
        <dbReference type="ARBA" id="ARBA00023157"/>
    </source>
</evidence>
<organism evidence="6 7">
    <name type="scientific">Drosophila arizonae</name>
    <name type="common">Fruit fly</name>
    <dbReference type="NCBI Taxonomy" id="7263"/>
    <lineage>
        <taxon>Eukaryota</taxon>
        <taxon>Metazoa</taxon>
        <taxon>Ecdysozoa</taxon>
        <taxon>Arthropoda</taxon>
        <taxon>Hexapoda</taxon>
        <taxon>Insecta</taxon>
        <taxon>Pterygota</taxon>
        <taxon>Neoptera</taxon>
        <taxon>Endopterygota</taxon>
        <taxon>Diptera</taxon>
        <taxon>Brachycera</taxon>
        <taxon>Muscomorpha</taxon>
        <taxon>Ephydroidea</taxon>
        <taxon>Drosophilidae</taxon>
        <taxon>Drosophila</taxon>
    </lineage>
</organism>
<feature type="compositionally biased region" description="Low complexity" evidence="4">
    <location>
        <begin position="26"/>
        <end position="39"/>
    </location>
</feature>
<dbReference type="Gene3D" id="3.60.20.30">
    <property type="entry name" value="(Glycosyl)asparaginase"/>
    <property type="match status" value="1"/>
</dbReference>
<dbReference type="Proteomes" id="UP000694904">
    <property type="component" value="Chromosome 5"/>
</dbReference>
<proteinExistence type="inferred from homology"/>
<dbReference type="Pfam" id="PF01112">
    <property type="entry name" value="Asparaginase_2"/>
    <property type="match status" value="1"/>
</dbReference>
<dbReference type="InterPro" id="IPR029055">
    <property type="entry name" value="Ntn_hydrolases_N"/>
</dbReference>
<dbReference type="InterPro" id="IPR000246">
    <property type="entry name" value="Peptidase_T2"/>
</dbReference>
<feature type="compositionally biased region" description="Low complexity" evidence="4">
    <location>
        <begin position="52"/>
        <end position="65"/>
    </location>
</feature>
<gene>
    <name evidence="7" type="primary">LOC108616053</name>
</gene>
<dbReference type="CDD" id="cd04513">
    <property type="entry name" value="Glycosylasparaginase"/>
    <property type="match status" value="1"/>
</dbReference>
<name>A0ABM1PGZ6_DROAR</name>
<accession>A0ABM1PGZ6</accession>
<keyword evidence="6" id="KW-1185">Reference proteome</keyword>
<comment type="similarity">
    <text evidence="1">Belongs to the Ntn-hydrolase family.</text>
</comment>
<reference evidence="6" key="2">
    <citation type="journal article" date="2016" name="G3 (Bethesda)">
        <title>Genome Evolution in Three Species of Cactophilic Drosophila.</title>
        <authorList>
            <person name="Sanchez-Flores A."/>
            <person name="Penazola F."/>
            <person name="Carpinteyro-Ponce J."/>
            <person name="Nazario-Yepiz N."/>
            <person name="Abreu-Goodger C."/>
            <person name="Machado C.A."/>
            <person name="Markow T.A."/>
        </authorList>
    </citation>
    <scope>NUCLEOTIDE SEQUENCE [LARGE SCALE GENOMIC DNA]</scope>
</reference>
<protein>
    <submittedName>
        <fullName evidence="7">N(4)-(Beta-N-acetylglucosaminyl)-L-asparaginase GA14866</fullName>
    </submittedName>
</protein>
<feature type="chain" id="PRO_5046450346" evidence="5">
    <location>
        <begin position="21"/>
        <end position="449"/>
    </location>
</feature>
<evidence type="ECO:0000256" key="2">
    <source>
        <dbReference type="ARBA" id="ARBA00022729"/>
    </source>
</evidence>
<dbReference type="PANTHER" id="PTHR10188">
    <property type="entry name" value="L-ASPARAGINASE"/>
    <property type="match status" value="1"/>
</dbReference>
<keyword evidence="3" id="KW-1015">Disulfide bond</keyword>
<feature type="region of interest" description="Disordered" evidence="4">
    <location>
        <begin position="24"/>
        <end position="75"/>
    </location>
</feature>
<feature type="signal peptide" evidence="5">
    <location>
        <begin position="1"/>
        <end position="20"/>
    </location>
</feature>
<dbReference type="SUPFAM" id="SSF56235">
    <property type="entry name" value="N-terminal nucleophile aminohydrolases (Ntn hydrolases)"/>
    <property type="match status" value="1"/>
</dbReference>
<dbReference type="RefSeq" id="XP_017866482.1">
    <property type="nucleotide sequence ID" value="XM_018010993.1"/>
</dbReference>
<evidence type="ECO:0000256" key="1">
    <source>
        <dbReference type="ARBA" id="ARBA00010872"/>
    </source>
</evidence>
<evidence type="ECO:0000313" key="7">
    <source>
        <dbReference type="RefSeq" id="XP_017866482.1"/>
    </source>
</evidence>
<dbReference type="GeneID" id="108616053"/>
<feature type="compositionally biased region" description="Polar residues" evidence="4">
    <location>
        <begin position="66"/>
        <end position="75"/>
    </location>
</feature>
<reference evidence="6" key="1">
    <citation type="journal article" date="1997" name="Nucleic Acids Res.">
        <title>tRNAscan-SE: a program for improved detection of transfer RNA genes in genomic sequence.</title>
        <authorList>
            <person name="Lowe T.M."/>
            <person name="Eddy S.R."/>
        </authorList>
    </citation>
    <scope>NUCLEOTIDE SEQUENCE [LARGE SCALE GENOMIC DNA]</scope>
</reference>
<dbReference type="PANTHER" id="PTHR10188:SF6">
    <property type="entry name" value="N(4)-(BETA-N-ACETYLGLUCOSAMINYL)-L-ASPARAGINASE"/>
    <property type="match status" value="1"/>
</dbReference>
<sequence>MLRIYCWLLCCAALVTLGQSTKVENTEASSRSSASATESPIPKSTAFQDVSTEAVRTTAAPTTTTEQSQSNAANGSNLTLPMVINTWKFPEANALAWRILKQSEGGLRQTRNAVVEGCTKCEQIQCDGTVGYGGSPDELGETTLDAMVMDGATMDVGAVAGLIGVRDAIRVARYVLERTTHTMLVGQGATNFAVAMGFRTDSLVTPESRAMWQQWKAQNCQPNFWQRVNPDPKISCGPYAPKATPLTRWKEDRARTEYKIGQQHHDTIGMVAIDANNQIHTGTSTNGARNKIPGRVGDSPIAGAGSYADNEVGAAVATGDGDIMMRFLPTFVAVEAMRAGKAPAEAAAEAVKRIVKHYKDFAGAVIAVNRLGHYAAACYGMPDFPFVVSSPAEATTVKTVKCMPANAEGNVVSLSKPVKSSVKAIFIFHNLKSICDSIWFIKEISVPNS</sequence>
<evidence type="ECO:0000256" key="5">
    <source>
        <dbReference type="SAM" id="SignalP"/>
    </source>
</evidence>
<evidence type="ECO:0000313" key="6">
    <source>
        <dbReference type="Proteomes" id="UP000694904"/>
    </source>
</evidence>
<reference evidence="7" key="3">
    <citation type="submission" date="2025-08" db="UniProtKB">
        <authorList>
            <consortium name="RefSeq"/>
        </authorList>
    </citation>
    <scope>IDENTIFICATION</scope>
    <source>
        <tissue evidence="7">Whole organism</tissue>
    </source>
</reference>
<keyword evidence="2 5" id="KW-0732">Signal</keyword>